<dbReference type="InterPro" id="IPR001753">
    <property type="entry name" value="Enoyl-CoA_hydra/iso"/>
</dbReference>
<keyword evidence="6" id="KW-0413">Isomerase</keyword>
<dbReference type="InterPro" id="IPR014748">
    <property type="entry name" value="Enoyl-CoA_hydra_C"/>
</dbReference>
<dbReference type="Gene3D" id="3.90.226.10">
    <property type="entry name" value="2-enoyl-CoA Hydratase, Chain A, domain 1"/>
    <property type="match status" value="1"/>
</dbReference>
<dbReference type="PANTHER" id="PTHR11941">
    <property type="entry name" value="ENOYL-COA HYDRATASE-RELATED"/>
    <property type="match status" value="1"/>
</dbReference>
<organism evidence="9 10">
    <name type="scientific">Aureobasidium namibiae CBS 147.97</name>
    <dbReference type="NCBI Taxonomy" id="1043004"/>
    <lineage>
        <taxon>Eukaryota</taxon>
        <taxon>Fungi</taxon>
        <taxon>Dikarya</taxon>
        <taxon>Ascomycota</taxon>
        <taxon>Pezizomycotina</taxon>
        <taxon>Dothideomycetes</taxon>
        <taxon>Dothideomycetidae</taxon>
        <taxon>Dothideales</taxon>
        <taxon>Saccotheciaceae</taxon>
        <taxon>Aureobasidium</taxon>
    </lineage>
</organism>
<dbReference type="SUPFAM" id="SSF52096">
    <property type="entry name" value="ClpP/crotonase"/>
    <property type="match status" value="1"/>
</dbReference>
<dbReference type="PROSITE" id="PS00166">
    <property type="entry name" value="ENOYL_COA_HYDRATASE"/>
    <property type="match status" value="1"/>
</dbReference>
<keyword evidence="7" id="KW-0456">Lyase</keyword>
<accession>A0A074WUF7</accession>
<gene>
    <name evidence="9" type="ORF">M436DRAFT_62551</name>
</gene>
<comment type="subcellular location">
    <subcellularLocation>
        <location evidence="1">Peroxisome</location>
    </subcellularLocation>
</comment>
<dbReference type="GO" id="GO:0005739">
    <property type="term" value="C:mitochondrion"/>
    <property type="evidence" value="ECO:0007669"/>
    <property type="project" value="TreeGrafter"/>
</dbReference>
<dbReference type="OrthoDB" id="2139957at2759"/>
<evidence type="ECO:0000256" key="1">
    <source>
        <dbReference type="ARBA" id="ARBA00004275"/>
    </source>
</evidence>
<dbReference type="Pfam" id="PF00378">
    <property type="entry name" value="ECH_1"/>
    <property type="match status" value="1"/>
</dbReference>
<dbReference type="Gene3D" id="1.10.12.10">
    <property type="entry name" value="Lyase 2-enoyl-coa Hydratase, Chain A, domain 2"/>
    <property type="match status" value="1"/>
</dbReference>
<dbReference type="FunFam" id="3.90.226.10:FF:000074">
    <property type="entry name" value="Enoyl-CoA hydratase (AFU_orthologue AFUA_2G10650)"/>
    <property type="match status" value="1"/>
</dbReference>
<dbReference type="GO" id="GO:0005777">
    <property type="term" value="C:peroxisome"/>
    <property type="evidence" value="ECO:0007669"/>
    <property type="project" value="UniProtKB-SubCell"/>
</dbReference>
<reference evidence="9 10" key="1">
    <citation type="journal article" date="2014" name="BMC Genomics">
        <title>Genome sequencing of four Aureobasidium pullulans varieties: biotechnological potential, stress tolerance, and description of new species.</title>
        <authorList>
            <person name="Gostin Ar C."/>
            <person name="Ohm R.A."/>
            <person name="Kogej T."/>
            <person name="Sonjak S."/>
            <person name="Turk M."/>
            <person name="Zajc J."/>
            <person name="Zalar P."/>
            <person name="Grube M."/>
            <person name="Sun H."/>
            <person name="Han J."/>
            <person name="Sharma A."/>
            <person name="Chiniquy J."/>
            <person name="Ngan C.Y."/>
            <person name="Lipzen A."/>
            <person name="Barry K."/>
            <person name="Grigoriev I.V."/>
            <person name="Gunde-Cimerman N."/>
        </authorList>
    </citation>
    <scope>NUCLEOTIDE SEQUENCE [LARGE SCALE GENOMIC DNA]</scope>
    <source>
        <strain evidence="9 10">CBS 147.97</strain>
    </source>
</reference>
<dbReference type="GO" id="GO:0016853">
    <property type="term" value="F:isomerase activity"/>
    <property type="evidence" value="ECO:0007669"/>
    <property type="project" value="UniProtKB-KW"/>
</dbReference>
<evidence type="ECO:0000256" key="2">
    <source>
        <dbReference type="ARBA" id="ARBA00004924"/>
    </source>
</evidence>
<evidence type="ECO:0000313" key="9">
    <source>
        <dbReference type="EMBL" id="KEQ75149.1"/>
    </source>
</evidence>
<dbReference type="InterPro" id="IPR029045">
    <property type="entry name" value="ClpP/crotonase-like_dom_sf"/>
</dbReference>
<keyword evidence="10" id="KW-1185">Reference proteome</keyword>
<keyword evidence="4" id="KW-0843">Virulence</keyword>
<dbReference type="Proteomes" id="UP000027730">
    <property type="component" value="Unassembled WGS sequence"/>
</dbReference>
<protein>
    <submittedName>
        <fullName evidence="9">ClpP/crotonase</fullName>
    </submittedName>
</protein>
<dbReference type="GO" id="GO:0016829">
    <property type="term" value="F:lyase activity"/>
    <property type="evidence" value="ECO:0007669"/>
    <property type="project" value="UniProtKB-KW"/>
</dbReference>
<dbReference type="CDD" id="cd06558">
    <property type="entry name" value="crotonase-like"/>
    <property type="match status" value="1"/>
</dbReference>
<evidence type="ECO:0000256" key="7">
    <source>
        <dbReference type="ARBA" id="ARBA00023239"/>
    </source>
</evidence>
<keyword evidence="5" id="KW-0576">Peroxisome</keyword>
<dbReference type="InterPro" id="IPR018376">
    <property type="entry name" value="Enoyl-CoA_hyd/isom_CS"/>
</dbReference>
<dbReference type="EMBL" id="KL584706">
    <property type="protein sequence ID" value="KEQ75149.1"/>
    <property type="molecule type" value="Genomic_DNA"/>
</dbReference>
<evidence type="ECO:0000256" key="5">
    <source>
        <dbReference type="ARBA" id="ARBA00023140"/>
    </source>
</evidence>
<dbReference type="AlphaFoldDB" id="A0A074WUF7"/>
<dbReference type="PANTHER" id="PTHR11941:SF158">
    <property type="entry name" value="ENOYL-COA HYDRATASE (AFU_ORTHOLOGUE AFUA_2G10650)"/>
    <property type="match status" value="1"/>
</dbReference>
<dbReference type="STRING" id="1043004.A0A074WUF7"/>
<dbReference type="GO" id="GO:0006635">
    <property type="term" value="P:fatty acid beta-oxidation"/>
    <property type="evidence" value="ECO:0007669"/>
    <property type="project" value="TreeGrafter"/>
</dbReference>
<dbReference type="RefSeq" id="XP_013429198.1">
    <property type="nucleotide sequence ID" value="XM_013573744.1"/>
</dbReference>
<dbReference type="GeneID" id="25413387"/>
<evidence type="ECO:0000256" key="4">
    <source>
        <dbReference type="ARBA" id="ARBA00023026"/>
    </source>
</evidence>
<evidence type="ECO:0000256" key="6">
    <source>
        <dbReference type="ARBA" id="ARBA00023235"/>
    </source>
</evidence>
<evidence type="ECO:0000256" key="8">
    <source>
        <dbReference type="RuleBase" id="RU003707"/>
    </source>
</evidence>
<dbReference type="HOGENOM" id="CLU_009834_7_6_1"/>
<comment type="pathway">
    <text evidence="2">Siderophore biosynthesis.</text>
</comment>
<comment type="similarity">
    <text evidence="3 8">Belongs to the enoyl-CoA hydratase/isomerase family.</text>
</comment>
<name>A0A074WUF7_9PEZI</name>
<proteinExistence type="inferred from homology"/>
<evidence type="ECO:0000256" key="3">
    <source>
        <dbReference type="ARBA" id="ARBA00005254"/>
    </source>
</evidence>
<sequence length="277" mass="29670">MTPVPKVPAFSTTPPSTKYCILSYPTPEILVVTLNRPKQLNCISAEGNEELDAVWKWLDAEPKLCVGILTGTGRAFCAGADLKEWNQANASGKQRKMPVTGFGGLSRRRGRKPVIAAVNGICFGGGCEMAINSDMVFASSSATFSLPEVKRGVVAIAGALPRIARVVGKQRAMEMALTGRVLKAEEAREWGLVNRVVEGDVLDECVAVAKEIAGNSPDAVIVSHEGVNLAWDGLGADAATEKLIAEMYPKLLQGENIHEGVKAFVEKRKPVWKASKL</sequence>
<evidence type="ECO:0000313" key="10">
    <source>
        <dbReference type="Proteomes" id="UP000027730"/>
    </source>
</evidence>